<name>A0ABR2UKA1_9PEZI</name>
<accession>A0ABR2UKA1</accession>
<gene>
    <name evidence="1" type="ORF">SUNI508_10643</name>
</gene>
<comment type="caution">
    <text evidence="1">The sequence shown here is derived from an EMBL/GenBank/DDBJ whole genome shotgun (WGS) entry which is preliminary data.</text>
</comment>
<keyword evidence="2" id="KW-1185">Reference proteome</keyword>
<reference evidence="1 2" key="1">
    <citation type="journal article" date="2024" name="J. Plant Pathol.">
        <title>Sequence and assembly of the genome of Seiridium unicorne, isolate CBS 538.82, causal agent of cypress canker disease.</title>
        <authorList>
            <person name="Scali E."/>
            <person name="Rocca G.D."/>
            <person name="Danti R."/>
            <person name="Garbelotto M."/>
            <person name="Barberini S."/>
            <person name="Baroncelli R."/>
            <person name="Emiliani G."/>
        </authorList>
    </citation>
    <scope>NUCLEOTIDE SEQUENCE [LARGE SCALE GENOMIC DNA]</scope>
    <source>
        <strain evidence="1 2">BM-138-508</strain>
    </source>
</reference>
<evidence type="ECO:0000313" key="2">
    <source>
        <dbReference type="Proteomes" id="UP001408356"/>
    </source>
</evidence>
<protein>
    <submittedName>
        <fullName evidence="1">Uncharacterized protein</fullName>
    </submittedName>
</protein>
<organism evidence="1 2">
    <name type="scientific">Seiridium unicorne</name>
    <dbReference type="NCBI Taxonomy" id="138068"/>
    <lineage>
        <taxon>Eukaryota</taxon>
        <taxon>Fungi</taxon>
        <taxon>Dikarya</taxon>
        <taxon>Ascomycota</taxon>
        <taxon>Pezizomycotina</taxon>
        <taxon>Sordariomycetes</taxon>
        <taxon>Xylariomycetidae</taxon>
        <taxon>Amphisphaeriales</taxon>
        <taxon>Sporocadaceae</taxon>
        <taxon>Seiridium</taxon>
    </lineage>
</organism>
<evidence type="ECO:0000313" key="1">
    <source>
        <dbReference type="EMBL" id="KAK9415038.1"/>
    </source>
</evidence>
<proteinExistence type="predicted"/>
<dbReference type="Proteomes" id="UP001408356">
    <property type="component" value="Unassembled WGS sequence"/>
</dbReference>
<sequence length="298" mass="33398">MALSIFNQFHKQGPKAIETAAEALAKHITTSTNQQDALASTQWDILNFSYKNPQAIDYLLRVYYHMSNILPPEVKNYYGAGGDAARRSLAMFFQQQVRSLNPYVEPEDVGETVVERDWDYDGTEYANATFTRDEVAGGLDKVLDKIRNVRDQRMKTVVAWTVEARAHALGVAKAGTGEQAHLPMHFSGLLKPASLGHNTISPWSKADFISGCVGLRAAAKSYLDECTVENREALIKTWKADVAEFLLDGDQAADDKHKKFRDGDFHIKYHSALLLDNLINGPRDETSEDLFSTEKWIL</sequence>
<dbReference type="EMBL" id="JARVKF010000419">
    <property type="protein sequence ID" value="KAK9415038.1"/>
    <property type="molecule type" value="Genomic_DNA"/>
</dbReference>